<comment type="caution">
    <text evidence="8">The sequence shown here is derived from an EMBL/GenBank/DDBJ whole genome shotgun (WGS) entry which is preliminary data.</text>
</comment>
<dbReference type="Pfam" id="PF02016">
    <property type="entry name" value="Peptidase_S66"/>
    <property type="match status" value="1"/>
</dbReference>
<evidence type="ECO:0000256" key="2">
    <source>
        <dbReference type="ARBA" id="ARBA00022645"/>
    </source>
</evidence>
<evidence type="ECO:0000313" key="9">
    <source>
        <dbReference type="Proteomes" id="UP000276568"/>
    </source>
</evidence>
<evidence type="ECO:0000256" key="5">
    <source>
        <dbReference type="ARBA" id="ARBA00022825"/>
    </source>
</evidence>
<keyword evidence="5" id="KW-0720">Serine protease</keyword>
<dbReference type="AlphaFoldDB" id="A0A3N0HWF4"/>
<evidence type="ECO:0000256" key="4">
    <source>
        <dbReference type="ARBA" id="ARBA00022801"/>
    </source>
</evidence>
<keyword evidence="2" id="KW-0121">Carboxypeptidase</keyword>
<dbReference type="Gene3D" id="3.50.30.60">
    <property type="entry name" value="LD-carboxypeptidase A C-terminal domain-like"/>
    <property type="match status" value="1"/>
</dbReference>
<evidence type="ECO:0008006" key="10">
    <source>
        <dbReference type="Google" id="ProtNLM"/>
    </source>
</evidence>
<gene>
    <name evidence="8" type="ORF">EDX97_10810</name>
</gene>
<dbReference type="Proteomes" id="UP000276568">
    <property type="component" value="Unassembled WGS sequence"/>
</dbReference>
<keyword evidence="4" id="KW-0378">Hydrolase</keyword>
<dbReference type="InterPro" id="IPR003507">
    <property type="entry name" value="S66_fam"/>
</dbReference>
<dbReference type="RefSeq" id="WP_128521162.1">
    <property type="nucleotide sequence ID" value="NZ_JAXJPM010000108.1"/>
</dbReference>
<proteinExistence type="inferred from homology"/>
<evidence type="ECO:0000256" key="1">
    <source>
        <dbReference type="ARBA" id="ARBA00010233"/>
    </source>
</evidence>
<dbReference type="Gene3D" id="3.40.50.10740">
    <property type="entry name" value="Class I glutamine amidotransferase-like"/>
    <property type="match status" value="1"/>
</dbReference>
<name>A0A3N0HWF4_9FIRM</name>
<dbReference type="EMBL" id="RJQC01000005">
    <property type="protein sequence ID" value="RNM29113.1"/>
    <property type="molecule type" value="Genomic_DNA"/>
</dbReference>
<keyword evidence="9" id="KW-1185">Reference proteome</keyword>
<dbReference type="PANTHER" id="PTHR30237">
    <property type="entry name" value="MURAMOYLTETRAPEPTIDE CARBOXYPEPTIDASE"/>
    <property type="match status" value="1"/>
</dbReference>
<comment type="similarity">
    <text evidence="1">Belongs to the peptidase S66 family.</text>
</comment>
<dbReference type="OrthoDB" id="9807329at2"/>
<dbReference type="Pfam" id="PF17676">
    <property type="entry name" value="Peptidase_S66C"/>
    <property type="match status" value="1"/>
</dbReference>
<accession>A0A3N0HWF4</accession>
<evidence type="ECO:0000256" key="3">
    <source>
        <dbReference type="ARBA" id="ARBA00022670"/>
    </source>
</evidence>
<dbReference type="InterPro" id="IPR040449">
    <property type="entry name" value="Peptidase_S66_N"/>
</dbReference>
<dbReference type="PANTHER" id="PTHR30237:SF2">
    <property type="entry name" value="MUREIN TETRAPEPTIDE CARBOXYPEPTIDASE"/>
    <property type="match status" value="1"/>
</dbReference>
<dbReference type="InterPro" id="IPR027478">
    <property type="entry name" value="LdcA_N"/>
</dbReference>
<feature type="domain" description="LD-carboxypeptidase C-terminal" evidence="7">
    <location>
        <begin position="137"/>
        <end position="238"/>
    </location>
</feature>
<dbReference type="SUPFAM" id="SSF141986">
    <property type="entry name" value="LD-carboxypeptidase A C-terminal domain-like"/>
    <property type="match status" value="1"/>
</dbReference>
<sequence>MATIGLLGLSDPVKEGSLVSTLTELRAWGHKVCLSPFLFQAATPKQRASIFNDWMTQPFDFIFDVSGGDLANETIRYLDLEAYRTSHALFHGYSDLTCILNVLASYRPCVLFQIKQNQNKTDLRNYLSYRSNDLMIGSGLGGNIRCFLKLAGTQYFPNLTGVPLYLESRSGNAYRIRSFFAQLEDMGVIDQIASLTLGEFTQLEAENDYDVLCTITSSYPIPVSFHAPFGHGKHSKAVRLEG</sequence>
<reference evidence="8 9" key="1">
    <citation type="submission" date="2018-11" db="EMBL/GenBank/DDBJ databases">
        <title>Clostridium sp. nov., a member of the family Erysipelotrichaceae isolated from pig faeces.</title>
        <authorList>
            <person name="Chang Y.-H."/>
        </authorList>
    </citation>
    <scope>NUCLEOTIDE SEQUENCE [LARGE SCALE GENOMIC DNA]</scope>
    <source>
        <strain evidence="8 9">YH-panp20</strain>
    </source>
</reference>
<keyword evidence="3" id="KW-0645">Protease</keyword>
<dbReference type="InterPro" id="IPR027461">
    <property type="entry name" value="Carboxypeptidase_A_C_sf"/>
</dbReference>
<dbReference type="GO" id="GO:0004180">
    <property type="term" value="F:carboxypeptidase activity"/>
    <property type="evidence" value="ECO:0007669"/>
    <property type="project" value="UniProtKB-KW"/>
</dbReference>
<dbReference type="GO" id="GO:0006508">
    <property type="term" value="P:proteolysis"/>
    <property type="evidence" value="ECO:0007669"/>
    <property type="project" value="UniProtKB-KW"/>
</dbReference>
<dbReference type="InterPro" id="IPR040921">
    <property type="entry name" value="Peptidase_S66C"/>
</dbReference>
<dbReference type="GO" id="GO:0008236">
    <property type="term" value="F:serine-type peptidase activity"/>
    <property type="evidence" value="ECO:0007669"/>
    <property type="project" value="UniProtKB-KW"/>
</dbReference>
<organism evidence="8 9">
    <name type="scientific">Absicoccus porci</name>
    <dbReference type="NCBI Taxonomy" id="2486576"/>
    <lineage>
        <taxon>Bacteria</taxon>
        <taxon>Bacillati</taxon>
        <taxon>Bacillota</taxon>
        <taxon>Erysipelotrichia</taxon>
        <taxon>Erysipelotrichales</taxon>
        <taxon>Erysipelotrichaceae</taxon>
        <taxon>Absicoccus</taxon>
    </lineage>
</organism>
<evidence type="ECO:0000259" key="6">
    <source>
        <dbReference type="Pfam" id="PF02016"/>
    </source>
</evidence>
<evidence type="ECO:0000313" key="8">
    <source>
        <dbReference type="EMBL" id="RNM29113.1"/>
    </source>
</evidence>
<dbReference type="SUPFAM" id="SSF52317">
    <property type="entry name" value="Class I glutamine amidotransferase-like"/>
    <property type="match status" value="1"/>
</dbReference>
<protein>
    <recommendedName>
        <fullName evidence="10">LD-carboxypeptidase</fullName>
    </recommendedName>
</protein>
<evidence type="ECO:0000259" key="7">
    <source>
        <dbReference type="Pfam" id="PF17676"/>
    </source>
</evidence>
<feature type="domain" description="LD-carboxypeptidase N-terminal" evidence="6">
    <location>
        <begin position="4"/>
        <end position="105"/>
    </location>
</feature>
<dbReference type="InterPro" id="IPR029062">
    <property type="entry name" value="Class_I_gatase-like"/>
</dbReference>